<comment type="caution">
    <text evidence="15">The sequence shown here is derived from an EMBL/GenBank/DDBJ whole genome shotgun (WGS) entry which is preliminary data.</text>
</comment>
<evidence type="ECO:0000256" key="13">
    <source>
        <dbReference type="SAM" id="Phobius"/>
    </source>
</evidence>
<dbReference type="SMART" id="SM00184">
    <property type="entry name" value="RING"/>
    <property type="match status" value="1"/>
</dbReference>
<dbReference type="SUPFAM" id="SSF48371">
    <property type="entry name" value="ARM repeat"/>
    <property type="match status" value="1"/>
</dbReference>
<keyword evidence="9 13" id="KW-1133">Transmembrane helix</keyword>
<organism evidence="15 16">
    <name type="scientific">Solanum commersonii</name>
    <name type="common">Commerson's wild potato</name>
    <name type="synonym">Commerson's nightshade</name>
    <dbReference type="NCBI Taxonomy" id="4109"/>
    <lineage>
        <taxon>Eukaryota</taxon>
        <taxon>Viridiplantae</taxon>
        <taxon>Streptophyta</taxon>
        <taxon>Embryophyta</taxon>
        <taxon>Tracheophyta</taxon>
        <taxon>Spermatophyta</taxon>
        <taxon>Magnoliopsida</taxon>
        <taxon>eudicotyledons</taxon>
        <taxon>Gunneridae</taxon>
        <taxon>Pentapetalae</taxon>
        <taxon>asterids</taxon>
        <taxon>lamiids</taxon>
        <taxon>Solanales</taxon>
        <taxon>Solanaceae</taxon>
        <taxon>Solanoideae</taxon>
        <taxon>Solaneae</taxon>
        <taxon>Solanum</taxon>
    </lineage>
</organism>
<comment type="subcellular location">
    <subcellularLocation>
        <location evidence="1">Membrane</location>
        <topology evidence="1">Single-pass membrane protein</topology>
    </subcellularLocation>
</comment>
<dbReference type="InterPro" id="IPR001841">
    <property type="entry name" value="Znf_RING"/>
</dbReference>
<keyword evidence="6 12" id="KW-0863">Zinc-finger</keyword>
<dbReference type="GO" id="GO:0016020">
    <property type="term" value="C:membrane"/>
    <property type="evidence" value="ECO:0007669"/>
    <property type="project" value="UniProtKB-SubCell"/>
</dbReference>
<dbReference type="Pfam" id="PF13639">
    <property type="entry name" value="zf-RING_2"/>
    <property type="match status" value="1"/>
</dbReference>
<reference evidence="15 16" key="1">
    <citation type="submission" date="2020-09" db="EMBL/GenBank/DDBJ databases">
        <title>De no assembly of potato wild relative species, Solanum commersonii.</title>
        <authorList>
            <person name="Cho K."/>
        </authorList>
    </citation>
    <scope>NUCLEOTIDE SEQUENCE [LARGE SCALE GENOMIC DNA]</scope>
    <source>
        <strain evidence="15">LZ3.2</strain>
        <tissue evidence="15">Leaf</tissue>
    </source>
</reference>
<evidence type="ECO:0000256" key="4">
    <source>
        <dbReference type="ARBA" id="ARBA00022692"/>
    </source>
</evidence>
<evidence type="ECO:0000256" key="11">
    <source>
        <dbReference type="ARBA" id="ARBA00024209"/>
    </source>
</evidence>
<evidence type="ECO:0000256" key="9">
    <source>
        <dbReference type="ARBA" id="ARBA00022989"/>
    </source>
</evidence>
<dbReference type="CDD" id="cd16461">
    <property type="entry name" value="RING-H2_EL5-like"/>
    <property type="match status" value="1"/>
</dbReference>
<dbReference type="EMBL" id="JACXVP010000002">
    <property type="protein sequence ID" value="KAG5621723.1"/>
    <property type="molecule type" value="Genomic_DNA"/>
</dbReference>
<evidence type="ECO:0000259" key="14">
    <source>
        <dbReference type="PROSITE" id="PS50089"/>
    </source>
</evidence>
<evidence type="ECO:0000256" key="7">
    <source>
        <dbReference type="ARBA" id="ARBA00022786"/>
    </source>
</evidence>
<dbReference type="PANTHER" id="PTHR45768">
    <property type="entry name" value="E3 UBIQUITIN-PROTEIN LIGASE RNF13-LIKE"/>
    <property type="match status" value="1"/>
</dbReference>
<feature type="domain" description="RING-type" evidence="14">
    <location>
        <begin position="268"/>
        <end position="310"/>
    </location>
</feature>
<keyword evidence="8" id="KW-0862">Zinc</keyword>
<name>A0A9J6ABQ9_SOLCO</name>
<dbReference type="GO" id="GO:0016740">
    <property type="term" value="F:transferase activity"/>
    <property type="evidence" value="ECO:0007669"/>
    <property type="project" value="UniProtKB-KW"/>
</dbReference>
<dbReference type="GO" id="GO:0008270">
    <property type="term" value="F:zinc ion binding"/>
    <property type="evidence" value="ECO:0007669"/>
    <property type="project" value="UniProtKB-KW"/>
</dbReference>
<proteinExistence type="inferred from homology"/>
<protein>
    <recommendedName>
        <fullName evidence="14">RING-type domain-containing protein</fullName>
    </recommendedName>
</protein>
<evidence type="ECO:0000256" key="5">
    <source>
        <dbReference type="ARBA" id="ARBA00022723"/>
    </source>
</evidence>
<evidence type="ECO:0000256" key="2">
    <source>
        <dbReference type="ARBA" id="ARBA00004906"/>
    </source>
</evidence>
<dbReference type="InterPro" id="IPR016024">
    <property type="entry name" value="ARM-type_fold"/>
</dbReference>
<evidence type="ECO:0000313" key="16">
    <source>
        <dbReference type="Proteomes" id="UP000824120"/>
    </source>
</evidence>
<keyword evidence="4 13" id="KW-0812">Transmembrane</keyword>
<evidence type="ECO:0000256" key="12">
    <source>
        <dbReference type="PROSITE-ProRule" id="PRU00175"/>
    </source>
</evidence>
<dbReference type="Gene3D" id="3.30.40.10">
    <property type="entry name" value="Zinc/RING finger domain, C3HC4 (zinc finger)"/>
    <property type="match status" value="1"/>
</dbReference>
<dbReference type="AlphaFoldDB" id="A0A9J6ABQ9"/>
<evidence type="ECO:0000256" key="3">
    <source>
        <dbReference type="ARBA" id="ARBA00022679"/>
    </source>
</evidence>
<dbReference type="SUPFAM" id="SSF57850">
    <property type="entry name" value="RING/U-box"/>
    <property type="match status" value="1"/>
</dbReference>
<sequence length="432" mass="47455">MMCGDLSKFHREAMLDILGNVISLVVKSLKNPRSAVCKTAIMTSADIFKAYCDSVVDSIDPLRFVCEAAEKALISMTTWVSPVLLLPKLQPYLKNKNPRIQAKASMCISRSVPHLLIQLDASQLSDKLPESREAARALLLDLQNVYEETFDMTPTDVSENPQTNSWEHFCQSKLSPLSAQAVLRVTNVARQIVIMIIVISMILLFVGIGILILIHICIVGRAYRRGIGTTNIVERGSLASNSMSHEDIEKLPSYAFQSKDKGTSPIECAVCLDNLKVGEKCRLLPLCNHSFHAKCIDLWLLKTSICPICRSTADFLKGGSISGGESSRYSESGRQELNAETAELAMILVPESDIPVNSLSFETRTSHTGSTAQDSEQLSGVGPIDIQITSEVNVNISESSTELRSITQTIESINLVHEEIQQSRNTQTAQLS</sequence>
<evidence type="ECO:0000256" key="10">
    <source>
        <dbReference type="ARBA" id="ARBA00023136"/>
    </source>
</evidence>
<dbReference type="InterPro" id="IPR013083">
    <property type="entry name" value="Znf_RING/FYVE/PHD"/>
</dbReference>
<keyword evidence="5" id="KW-0479">Metal-binding</keyword>
<keyword evidence="10 13" id="KW-0472">Membrane</keyword>
<evidence type="ECO:0000256" key="8">
    <source>
        <dbReference type="ARBA" id="ARBA00022833"/>
    </source>
</evidence>
<comment type="pathway">
    <text evidence="2">Protein modification; protein ubiquitination.</text>
</comment>
<evidence type="ECO:0000313" key="15">
    <source>
        <dbReference type="EMBL" id="KAG5621723.1"/>
    </source>
</evidence>
<dbReference type="Proteomes" id="UP000824120">
    <property type="component" value="Chromosome 2"/>
</dbReference>
<keyword evidence="7" id="KW-0833">Ubl conjugation pathway</keyword>
<keyword evidence="16" id="KW-1185">Reference proteome</keyword>
<feature type="transmembrane region" description="Helical" evidence="13">
    <location>
        <begin position="192"/>
        <end position="218"/>
    </location>
</feature>
<evidence type="ECO:0000256" key="1">
    <source>
        <dbReference type="ARBA" id="ARBA00004167"/>
    </source>
</evidence>
<dbReference type="PANTHER" id="PTHR45768:SF20">
    <property type="entry name" value="RING-H2 FINGER PROTEIN ATL3-LIKE"/>
    <property type="match status" value="1"/>
</dbReference>
<evidence type="ECO:0000256" key="6">
    <source>
        <dbReference type="ARBA" id="ARBA00022771"/>
    </source>
</evidence>
<dbReference type="Gene3D" id="1.25.10.10">
    <property type="entry name" value="Leucine-rich Repeat Variant"/>
    <property type="match status" value="1"/>
</dbReference>
<dbReference type="InterPro" id="IPR011989">
    <property type="entry name" value="ARM-like"/>
</dbReference>
<keyword evidence="3" id="KW-0808">Transferase</keyword>
<accession>A0A9J6ABQ9</accession>
<gene>
    <name evidence="15" type="ORF">H5410_006941</name>
</gene>
<comment type="similarity">
    <text evidence="11">Belongs to the RING-type zinc finger family. ATL subfamily.</text>
</comment>
<dbReference type="PROSITE" id="PS50089">
    <property type="entry name" value="ZF_RING_2"/>
    <property type="match status" value="1"/>
</dbReference>
<dbReference type="OrthoDB" id="8062037at2759"/>